<dbReference type="Proteomes" id="UP000712007">
    <property type="component" value="Unassembled WGS sequence"/>
</dbReference>
<keyword evidence="1" id="KW-0224">Dipeptidase</keyword>
<evidence type="ECO:0000256" key="3">
    <source>
        <dbReference type="SAM" id="SignalP"/>
    </source>
</evidence>
<dbReference type="GO" id="GO:0070004">
    <property type="term" value="F:cysteine-type exopeptidase activity"/>
    <property type="evidence" value="ECO:0007669"/>
    <property type="project" value="InterPro"/>
</dbReference>
<proteinExistence type="inferred from homology"/>
<evidence type="ECO:0000256" key="2">
    <source>
        <dbReference type="SAM" id="MobiDB-lite"/>
    </source>
</evidence>
<evidence type="ECO:0000313" key="4">
    <source>
        <dbReference type="EMBL" id="MBO8440123.1"/>
    </source>
</evidence>
<evidence type="ECO:0000313" key="5">
    <source>
        <dbReference type="Proteomes" id="UP000712007"/>
    </source>
</evidence>
<dbReference type="Pfam" id="PF03577">
    <property type="entry name" value="Peptidase_C69"/>
    <property type="match status" value="1"/>
</dbReference>
<dbReference type="AlphaFoldDB" id="A0A940DKA8"/>
<keyword evidence="3" id="KW-0732">Signal</keyword>
<dbReference type="GO" id="GO:0016805">
    <property type="term" value="F:dipeptidase activity"/>
    <property type="evidence" value="ECO:0007669"/>
    <property type="project" value="UniProtKB-KW"/>
</dbReference>
<dbReference type="GO" id="GO:0006508">
    <property type="term" value="P:proteolysis"/>
    <property type="evidence" value="ECO:0007669"/>
    <property type="project" value="UniProtKB-KW"/>
</dbReference>
<dbReference type="InterPro" id="IPR005322">
    <property type="entry name" value="Peptidase_C69"/>
</dbReference>
<comment type="catalytic activity">
    <reaction evidence="1">
        <text>an L-aminoacyl-L-amino acid + H2O = 2 an L-alpha-amino acid</text>
        <dbReference type="Rhea" id="RHEA:48940"/>
        <dbReference type="ChEBI" id="CHEBI:15377"/>
        <dbReference type="ChEBI" id="CHEBI:59869"/>
        <dbReference type="ChEBI" id="CHEBI:77460"/>
    </reaction>
</comment>
<reference evidence="4" key="2">
    <citation type="journal article" date="2021" name="PeerJ">
        <title>Extensive microbial diversity within the chicken gut microbiome revealed by metagenomics and culture.</title>
        <authorList>
            <person name="Gilroy R."/>
            <person name="Ravi A."/>
            <person name="Getino M."/>
            <person name="Pursley I."/>
            <person name="Horton D.L."/>
            <person name="Alikhan N.F."/>
            <person name="Baker D."/>
            <person name="Gharbi K."/>
            <person name="Hall N."/>
            <person name="Watson M."/>
            <person name="Adriaenssens E.M."/>
            <person name="Foster-Nyarko E."/>
            <person name="Jarju S."/>
            <person name="Secka A."/>
            <person name="Antonio M."/>
            <person name="Oren A."/>
            <person name="Chaudhuri R.R."/>
            <person name="La Ragione R."/>
            <person name="Hildebrand F."/>
            <person name="Pallen M.J."/>
        </authorList>
    </citation>
    <scope>NUCLEOTIDE SEQUENCE</scope>
    <source>
        <strain evidence="4">3924</strain>
    </source>
</reference>
<reference evidence="4" key="1">
    <citation type="submission" date="2020-10" db="EMBL/GenBank/DDBJ databases">
        <authorList>
            <person name="Gilroy R."/>
        </authorList>
    </citation>
    <scope>NUCLEOTIDE SEQUENCE</scope>
    <source>
        <strain evidence="4">3924</strain>
    </source>
</reference>
<dbReference type="Gene3D" id="3.60.60.10">
    <property type="entry name" value="Penicillin V Acylase, Chain A"/>
    <property type="match status" value="1"/>
</dbReference>
<comment type="similarity">
    <text evidence="1">Belongs to the peptidase C69 family.</text>
</comment>
<protein>
    <recommendedName>
        <fullName evidence="1">Dipeptidase</fullName>
        <ecNumber evidence="1">3.4.-.-</ecNumber>
    </recommendedName>
</protein>
<dbReference type="EC" id="3.4.-.-" evidence="1"/>
<accession>A0A940DKA8</accession>
<feature type="chain" id="PRO_5037957523" description="Dipeptidase" evidence="3">
    <location>
        <begin position="22"/>
        <end position="573"/>
    </location>
</feature>
<evidence type="ECO:0000256" key="1">
    <source>
        <dbReference type="RuleBase" id="RU364089"/>
    </source>
</evidence>
<gene>
    <name evidence="4" type="ORF">IAC51_05670</name>
</gene>
<name>A0A940DKA8_9BACT</name>
<organism evidence="4 5">
    <name type="scientific">Candidatus Aphodosoma intestinipullorum</name>
    <dbReference type="NCBI Taxonomy" id="2840674"/>
    <lineage>
        <taxon>Bacteria</taxon>
        <taxon>Pseudomonadati</taxon>
        <taxon>Bacteroidota</taxon>
        <taxon>Bacteroidia</taxon>
        <taxon>Bacteroidales</taxon>
        <taxon>Candidatus Aphodosoma</taxon>
    </lineage>
</organism>
<feature type="signal peptide" evidence="3">
    <location>
        <begin position="1"/>
        <end position="21"/>
    </location>
</feature>
<feature type="region of interest" description="Disordered" evidence="2">
    <location>
        <begin position="529"/>
        <end position="551"/>
    </location>
</feature>
<keyword evidence="1" id="KW-0378">Hydrolase</keyword>
<dbReference type="PANTHER" id="PTHR12994:SF17">
    <property type="entry name" value="LD30995P"/>
    <property type="match status" value="1"/>
</dbReference>
<dbReference type="PANTHER" id="PTHR12994">
    <property type="entry name" value="SECERNIN"/>
    <property type="match status" value="1"/>
</dbReference>
<sequence>MNKKLTLTLALIIAGITAASACTNFLVGKDASADGSTMVTYSADSYSLFGFLSHYPAATYPEGAMRKVYDWDSGVYLGQIPEARVTYNVVGNMNEHQLTIGETTYGGRPELVDTTGMIDYGSLIYITLQRAKTAREAIKTMAELVKAYGYYSSGESFSIADPNEVWIMELIGKGPGNKGAVWVARLMPSDCVSAHANQARITTFQLEKGSKGKSISDKNLKKIFNPEVETVYASDVISFAREKGYFEGRDEDFSFSDSYAPLDWSGLRICEARVWSFFRAVNPDMDRYYSYINGETKERMPLWIKPAKKVSAQDLKGYMRDHYEGTPLDMTQGIGAGPYNSPYRATPLIFTVDSVDYYHERPTATQQTGFTFVAQMRSWMPDPVGGILWFGLDDATCNVYVPIYCCITEIPRSMREGNGDMLTFSWASAFWINNWVANMVYYRYSQMMPIVAERQNALESQFNEAVKEADAHALKLYKESTADVVPFLTDFSKTQARVAMRTWKKLGEYLIVKFMDGVVKGEKNGKFERTPEGIPANIGRPGYPADGFNKREFVDPDPERFRFRTKEEMDNRK</sequence>
<dbReference type="PROSITE" id="PS51257">
    <property type="entry name" value="PROKAR_LIPOPROTEIN"/>
    <property type="match status" value="1"/>
</dbReference>
<dbReference type="EMBL" id="JADIMV010000099">
    <property type="protein sequence ID" value="MBO8440123.1"/>
    <property type="molecule type" value="Genomic_DNA"/>
</dbReference>
<comment type="caution">
    <text evidence="4">The sequence shown here is derived from an EMBL/GenBank/DDBJ whole genome shotgun (WGS) entry which is preliminary data.</text>
</comment>
<keyword evidence="1" id="KW-0645">Protease</keyword>